<protein>
    <submittedName>
        <fullName evidence="3">Uncharacterized protein</fullName>
    </submittedName>
</protein>
<keyword evidence="4" id="KW-1185">Reference proteome</keyword>
<dbReference type="EMBL" id="LJGT01000041">
    <property type="protein sequence ID" value="OEU86425.1"/>
    <property type="molecule type" value="Genomic_DNA"/>
</dbReference>
<comment type="caution">
    <text evidence="3">The sequence shown here is derived from an EMBL/GenBank/DDBJ whole genome shotgun (WGS) entry which is preliminary data.</text>
</comment>
<dbReference type="AlphaFoldDB" id="A0A1E7JIW8"/>
<feature type="compositionally biased region" description="Basic and acidic residues" evidence="2">
    <location>
        <begin position="337"/>
        <end position="351"/>
    </location>
</feature>
<evidence type="ECO:0000313" key="4">
    <source>
        <dbReference type="Proteomes" id="UP000176087"/>
    </source>
</evidence>
<sequence>MYRTRPKMGEWSSAISIARKAVAEAQAEREAQEEAEREARDRLGLHRIVPGDAFVLDVPTHVPALWGAGQEVLWAEGEALMVCGSPGVGKTTLIGQVVRALIGLGDGNVLGYPVQPAEGKVLYLAMDRPSQIRRSLHRQFTEDERKALEERLIFMPGPPPMDLAKHPDLLADLCEEVGASHVVLDSLKDAAIGLTEDETAAAYNRARQTALTRGVQVLESHHQTKHGTTGGKPDKLENVYGSTWLTAGVGSVALLVGEAGDPVVQFRHLKQPAETVGPFTVQHDHDTGRSWVEDQVDIPSLAAARGTGGLTALDLARVLHGRDPTAAERERARRKLDKLARDGVLSKRDGDTSAGRPDTYHRGVL</sequence>
<dbReference type="SUPFAM" id="SSF52540">
    <property type="entry name" value="P-loop containing nucleoside triphosphate hydrolases"/>
    <property type="match status" value="1"/>
</dbReference>
<gene>
    <name evidence="3" type="ORF">AN215_27115</name>
</gene>
<accession>A0A1E7JIW8</accession>
<dbReference type="InterPro" id="IPR027417">
    <property type="entry name" value="P-loop_NTPase"/>
</dbReference>
<dbReference type="Pfam" id="PF13481">
    <property type="entry name" value="AAA_25"/>
    <property type="match status" value="1"/>
</dbReference>
<dbReference type="Gene3D" id="3.40.50.300">
    <property type="entry name" value="P-loop containing nucleotide triphosphate hydrolases"/>
    <property type="match status" value="1"/>
</dbReference>
<dbReference type="STRING" id="933944.AN215_27115"/>
<feature type="coiled-coil region" evidence="1">
    <location>
        <begin position="15"/>
        <end position="42"/>
    </location>
</feature>
<name>A0A1E7JIW8_9ACTN</name>
<evidence type="ECO:0000256" key="1">
    <source>
        <dbReference type="SAM" id="Coils"/>
    </source>
</evidence>
<reference evidence="3 4" key="1">
    <citation type="journal article" date="2016" name="Front. Microbiol.">
        <title>Comparative Genomics Analysis of Streptomyces Species Reveals Their Adaptation to the Marine Environment and Their Diversity at the Genomic Level.</title>
        <authorList>
            <person name="Tian X."/>
            <person name="Zhang Z."/>
            <person name="Yang T."/>
            <person name="Chen M."/>
            <person name="Li J."/>
            <person name="Chen F."/>
            <person name="Yang J."/>
            <person name="Li W."/>
            <person name="Zhang B."/>
            <person name="Zhang Z."/>
            <person name="Wu J."/>
            <person name="Zhang C."/>
            <person name="Long L."/>
            <person name="Xiao J."/>
        </authorList>
    </citation>
    <scope>NUCLEOTIDE SEQUENCE [LARGE SCALE GENOMIC DNA]</scope>
    <source>
        <strain evidence="3 4">SCSIO 10390</strain>
    </source>
</reference>
<proteinExistence type="predicted"/>
<organism evidence="3 4">
    <name type="scientific">Streptomyces abyssalis</name>
    <dbReference type="NCBI Taxonomy" id="933944"/>
    <lineage>
        <taxon>Bacteria</taxon>
        <taxon>Bacillati</taxon>
        <taxon>Actinomycetota</taxon>
        <taxon>Actinomycetes</taxon>
        <taxon>Kitasatosporales</taxon>
        <taxon>Streptomycetaceae</taxon>
        <taxon>Streptomyces</taxon>
    </lineage>
</organism>
<evidence type="ECO:0000313" key="3">
    <source>
        <dbReference type="EMBL" id="OEU86425.1"/>
    </source>
</evidence>
<dbReference type="Proteomes" id="UP000176087">
    <property type="component" value="Unassembled WGS sequence"/>
</dbReference>
<feature type="region of interest" description="Disordered" evidence="2">
    <location>
        <begin position="337"/>
        <end position="365"/>
    </location>
</feature>
<evidence type="ECO:0000256" key="2">
    <source>
        <dbReference type="SAM" id="MobiDB-lite"/>
    </source>
</evidence>
<keyword evidence="1" id="KW-0175">Coiled coil</keyword>